<dbReference type="GO" id="GO:0006545">
    <property type="term" value="P:glycine biosynthetic process"/>
    <property type="evidence" value="ECO:0007669"/>
    <property type="project" value="TreeGrafter"/>
</dbReference>
<dbReference type="Proteomes" id="UP000198906">
    <property type="component" value="Unassembled WGS sequence"/>
</dbReference>
<gene>
    <name evidence="8" type="ORF">GA0074694_3653</name>
</gene>
<dbReference type="InterPro" id="IPR015424">
    <property type="entry name" value="PyrdxlP-dep_Trfase"/>
</dbReference>
<feature type="modified residue" description="N6-(pyridoxal phosphate)lysine" evidence="5">
    <location>
        <position position="224"/>
    </location>
</feature>
<evidence type="ECO:0000256" key="2">
    <source>
        <dbReference type="ARBA" id="ARBA00006966"/>
    </source>
</evidence>
<dbReference type="AlphaFoldDB" id="A0A1C6S1V7"/>
<comment type="cofactor">
    <cofactor evidence="1">
        <name>pyridoxal 5'-phosphate</name>
        <dbReference type="ChEBI" id="CHEBI:597326"/>
    </cofactor>
</comment>
<dbReference type="Pfam" id="PF01212">
    <property type="entry name" value="Beta_elim_lyase"/>
    <property type="match status" value="1"/>
</dbReference>
<dbReference type="Gene3D" id="3.90.1150.10">
    <property type="entry name" value="Aspartate Aminotransferase, domain 1"/>
    <property type="match status" value="1"/>
</dbReference>
<feature type="domain" description="Aromatic amino acid beta-eliminating lyase/threonine aldolase" evidence="7">
    <location>
        <begin position="28"/>
        <end position="305"/>
    </location>
</feature>
<feature type="region of interest" description="Disordered" evidence="6">
    <location>
        <begin position="1"/>
        <end position="30"/>
    </location>
</feature>
<dbReference type="Gene3D" id="3.40.640.10">
    <property type="entry name" value="Type I PLP-dependent aspartate aminotransferase-like (Major domain)"/>
    <property type="match status" value="1"/>
</dbReference>
<reference evidence="9" key="1">
    <citation type="submission" date="2016-06" db="EMBL/GenBank/DDBJ databases">
        <authorList>
            <person name="Varghese N."/>
        </authorList>
    </citation>
    <scope>NUCLEOTIDE SEQUENCE [LARGE SCALE GENOMIC DNA]</scope>
    <source>
        <strain evidence="9">DSM 46123</strain>
    </source>
</reference>
<evidence type="ECO:0000313" key="8">
    <source>
        <dbReference type="EMBL" id="SCL23456.1"/>
    </source>
</evidence>
<evidence type="ECO:0000313" key="9">
    <source>
        <dbReference type="Proteomes" id="UP000198906"/>
    </source>
</evidence>
<keyword evidence="9" id="KW-1185">Reference proteome</keyword>
<evidence type="ECO:0000256" key="3">
    <source>
        <dbReference type="ARBA" id="ARBA00022898"/>
    </source>
</evidence>
<dbReference type="InterPro" id="IPR015422">
    <property type="entry name" value="PyrdxlP-dep_Trfase_small"/>
</dbReference>
<sequence>MRAPQSAAEGSTVAEDQATGANGDPIVDLRSDTVTRPTAGMREAMATAEVGDDVYGEDPTVNALEAEVAALFGHEAALLAPTGSMANQIALQLVVPPAHELLCDADAHVVTYEIGAAAAYGGISSRTWPAVGGDVDPDVVAAMVRPDGYWAVPTRAIAVEQTHNRGGGGVIPLATLHALRRVADDAGVALHCDGARIWHAHVAEGVPLAEYGALFDTLSVCLSKGLGAPVGSLVIGSAEQIGRARFIRKRMGGGMRQAGVLAAAGRYALTHHVSRLTEDHAKAARLAEAIAPFGLLAATVRTNIVPLDLTKASLDAHALAAAARAEGVLVSVLGPRTARLVTHMDVDDAGIDRAVAVLVRILSR</sequence>
<name>A0A1C6S1V7_9ACTN</name>
<accession>A0A1C6S1V7</accession>
<keyword evidence="3" id="KW-0663">Pyridoxal phosphate</keyword>
<dbReference type="PIRSF" id="PIRSF017617">
    <property type="entry name" value="Thr_aldolase"/>
    <property type="match status" value="1"/>
</dbReference>
<dbReference type="PANTHER" id="PTHR48097">
    <property type="entry name" value="L-THREONINE ALDOLASE-RELATED"/>
    <property type="match status" value="1"/>
</dbReference>
<dbReference type="EMBL" id="FMHU01000002">
    <property type="protein sequence ID" value="SCL23456.1"/>
    <property type="molecule type" value="Genomic_DNA"/>
</dbReference>
<dbReference type="GO" id="GO:0005829">
    <property type="term" value="C:cytosol"/>
    <property type="evidence" value="ECO:0007669"/>
    <property type="project" value="TreeGrafter"/>
</dbReference>
<dbReference type="PANTHER" id="PTHR48097:SF9">
    <property type="entry name" value="L-THREONINE ALDOLASE"/>
    <property type="match status" value="1"/>
</dbReference>
<evidence type="ECO:0000256" key="4">
    <source>
        <dbReference type="ARBA" id="ARBA00023239"/>
    </source>
</evidence>
<dbReference type="SUPFAM" id="SSF53383">
    <property type="entry name" value="PLP-dependent transferases"/>
    <property type="match status" value="1"/>
</dbReference>
<keyword evidence="4" id="KW-0456">Lyase</keyword>
<organism evidence="8 9">
    <name type="scientific">Micromonospora inyonensis</name>
    <dbReference type="NCBI Taxonomy" id="47866"/>
    <lineage>
        <taxon>Bacteria</taxon>
        <taxon>Bacillati</taxon>
        <taxon>Actinomycetota</taxon>
        <taxon>Actinomycetes</taxon>
        <taxon>Micromonosporales</taxon>
        <taxon>Micromonosporaceae</taxon>
        <taxon>Micromonospora</taxon>
    </lineage>
</organism>
<dbReference type="GO" id="GO:0008732">
    <property type="term" value="F:L-allo-threonine aldolase activity"/>
    <property type="evidence" value="ECO:0007669"/>
    <property type="project" value="TreeGrafter"/>
</dbReference>
<evidence type="ECO:0000256" key="5">
    <source>
        <dbReference type="PIRSR" id="PIRSR017617-1"/>
    </source>
</evidence>
<dbReference type="NCBIfam" id="NF041359">
    <property type="entry name" value="GntG_guanitoxin"/>
    <property type="match status" value="1"/>
</dbReference>
<dbReference type="FunFam" id="3.40.640.10:FF:000030">
    <property type="entry name" value="Low-specificity L-threonine aldolase"/>
    <property type="match status" value="1"/>
</dbReference>
<evidence type="ECO:0000259" key="7">
    <source>
        <dbReference type="Pfam" id="PF01212"/>
    </source>
</evidence>
<dbReference type="GO" id="GO:0006567">
    <property type="term" value="P:L-threonine catabolic process"/>
    <property type="evidence" value="ECO:0007669"/>
    <property type="project" value="TreeGrafter"/>
</dbReference>
<evidence type="ECO:0000256" key="6">
    <source>
        <dbReference type="SAM" id="MobiDB-lite"/>
    </source>
</evidence>
<comment type="similarity">
    <text evidence="2">Belongs to the threonine aldolase family.</text>
</comment>
<proteinExistence type="inferred from homology"/>
<dbReference type="InterPro" id="IPR023603">
    <property type="entry name" value="Low_specificity_L-TA-like"/>
</dbReference>
<dbReference type="InterPro" id="IPR001597">
    <property type="entry name" value="ArAA_b-elim_lyase/Thr_aldolase"/>
</dbReference>
<protein>
    <submittedName>
        <fullName evidence="8">L-threonine aldolase</fullName>
    </submittedName>
</protein>
<dbReference type="InterPro" id="IPR015421">
    <property type="entry name" value="PyrdxlP-dep_Trfase_major"/>
</dbReference>
<evidence type="ECO:0000256" key="1">
    <source>
        <dbReference type="ARBA" id="ARBA00001933"/>
    </source>
</evidence>
<dbReference type="STRING" id="47866.GA0074694_3653"/>